<organism evidence="1 2">
    <name type="scientific">Mycena belliarum</name>
    <dbReference type="NCBI Taxonomy" id="1033014"/>
    <lineage>
        <taxon>Eukaryota</taxon>
        <taxon>Fungi</taxon>
        <taxon>Dikarya</taxon>
        <taxon>Basidiomycota</taxon>
        <taxon>Agaricomycotina</taxon>
        <taxon>Agaricomycetes</taxon>
        <taxon>Agaricomycetidae</taxon>
        <taxon>Agaricales</taxon>
        <taxon>Marasmiineae</taxon>
        <taxon>Mycenaceae</taxon>
        <taxon>Mycena</taxon>
    </lineage>
</organism>
<dbReference type="SUPFAM" id="SSF52047">
    <property type="entry name" value="RNI-like"/>
    <property type="match status" value="1"/>
</dbReference>
<dbReference type="AlphaFoldDB" id="A0AAD6UC60"/>
<keyword evidence="2" id="KW-1185">Reference proteome</keyword>
<sequence length="497" mass="56416">MALSLQPPELLDDIASLLVRPSDLLSLALTSKTLYAIVVPQHLEFREIRCDARRSALWVALAQHPGLARRLRSLEMYREPDLLRSNLVPRCLMSGDNDVPPVDCSLDVRSKTCSSQCTERICAAISPMSALMRFCFHHSNFAYLHPIETIFEAVLEHCLQLRELEITFYDGLPTFESASRPLWNLSYLTHVSITVNRSPMIRTKQRQYLTEIMRMLSRCPDLEHLRLASEGRGPLVNLSPMLVAMSWPQLKRLVIEGDLTLNKDPAAVTFLARHTQLETLSLNEPLELPPLPHLRWLSTPEFRLRMCGLIPERFPLLEYAMMTDAYESPHREIEPVVRLLLAFPALCGATVALGTITALRHLSQDVPHLQRLALGCSPWNLDRARARETCLPNDECIAILASFPHLTHLDSSAVIGSNSDQETDAILDPFLAALAAAPQLRYVAVDMLLFDGVRPVHRWYALERDEEGKYAGRTEVRNLDRVRFHDWEDIFRQVGIS</sequence>
<accession>A0AAD6UC60</accession>
<name>A0AAD6UC60_9AGAR</name>
<evidence type="ECO:0000313" key="1">
    <source>
        <dbReference type="EMBL" id="KAJ7093399.1"/>
    </source>
</evidence>
<dbReference type="Proteomes" id="UP001222325">
    <property type="component" value="Unassembled WGS sequence"/>
</dbReference>
<dbReference type="Gene3D" id="3.80.10.10">
    <property type="entry name" value="Ribonuclease Inhibitor"/>
    <property type="match status" value="1"/>
</dbReference>
<dbReference type="EMBL" id="JARJCN010000016">
    <property type="protein sequence ID" value="KAJ7093399.1"/>
    <property type="molecule type" value="Genomic_DNA"/>
</dbReference>
<evidence type="ECO:0008006" key="3">
    <source>
        <dbReference type="Google" id="ProtNLM"/>
    </source>
</evidence>
<comment type="caution">
    <text evidence="1">The sequence shown here is derived from an EMBL/GenBank/DDBJ whole genome shotgun (WGS) entry which is preliminary data.</text>
</comment>
<evidence type="ECO:0000313" key="2">
    <source>
        <dbReference type="Proteomes" id="UP001222325"/>
    </source>
</evidence>
<gene>
    <name evidence="1" type="ORF">B0H15DRAFT_832182</name>
</gene>
<protein>
    <recommendedName>
        <fullName evidence="3">F-box domain-containing protein</fullName>
    </recommendedName>
</protein>
<proteinExistence type="predicted"/>
<dbReference type="InterPro" id="IPR032675">
    <property type="entry name" value="LRR_dom_sf"/>
</dbReference>
<reference evidence="1" key="1">
    <citation type="submission" date="2023-03" db="EMBL/GenBank/DDBJ databases">
        <title>Massive genome expansion in bonnet fungi (Mycena s.s.) driven by repeated elements and novel gene families across ecological guilds.</title>
        <authorList>
            <consortium name="Lawrence Berkeley National Laboratory"/>
            <person name="Harder C.B."/>
            <person name="Miyauchi S."/>
            <person name="Viragh M."/>
            <person name="Kuo A."/>
            <person name="Thoen E."/>
            <person name="Andreopoulos B."/>
            <person name="Lu D."/>
            <person name="Skrede I."/>
            <person name="Drula E."/>
            <person name="Henrissat B."/>
            <person name="Morin E."/>
            <person name="Kohler A."/>
            <person name="Barry K."/>
            <person name="LaButti K."/>
            <person name="Morin E."/>
            <person name="Salamov A."/>
            <person name="Lipzen A."/>
            <person name="Mereny Z."/>
            <person name="Hegedus B."/>
            <person name="Baldrian P."/>
            <person name="Stursova M."/>
            <person name="Weitz H."/>
            <person name="Taylor A."/>
            <person name="Grigoriev I.V."/>
            <person name="Nagy L.G."/>
            <person name="Martin F."/>
            <person name="Kauserud H."/>
        </authorList>
    </citation>
    <scope>NUCLEOTIDE SEQUENCE</scope>
    <source>
        <strain evidence="1">CBHHK173m</strain>
    </source>
</reference>